<dbReference type="PANTHER" id="PTHR30158:SF3">
    <property type="entry name" value="MULTIDRUG EFFLUX PUMP SUBUNIT ACRA-RELATED"/>
    <property type="match status" value="1"/>
</dbReference>
<evidence type="ECO:0000259" key="5">
    <source>
        <dbReference type="Pfam" id="PF25917"/>
    </source>
</evidence>
<dbReference type="Gene3D" id="1.10.287.470">
    <property type="entry name" value="Helix hairpin bin"/>
    <property type="match status" value="1"/>
</dbReference>
<dbReference type="RefSeq" id="WP_188922437.1">
    <property type="nucleotide sequence ID" value="NZ_BMPZ01000011.1"/>
</dbReference>
<dbReference type="InterPro" id="IPR058626">
    <property type="entry name" value="MdtA-like_b-barrel"/>
</dbReference>
<feature type="domain" description="Multidrug resistance protein MdtA-like C-terminal permuted SH3" evidence="7">
    <location>
        <begin position="320"/>
        <end position="381"/>
    </location>
</feature>
<evidence type="ECO:0000259" key="4">
    <source>
        <dbReference type="Pfam" id="PF25876"/>
    </source>
</evidence>
<keyword evidence="9" id="KW-1185">Reference proteome</keyword>
<proteinExistence type="inferred from homology"/>
<dbReference type="Pfam" id="PF25944">
    <property type="entry name" value="Beta-barrel_RND"/>
    <property type="match status" value="1"/>
</dbReference>
<reference evidence="8" key="2">
    <citation type="submission" date="2020-09" db="EMBL/GenBank/DDBJ databases">
        <authorList>
            <person name="Sun Q."/>
            <person name="Ohkuma M."/>
        </authorList>
    </citation>
    <scope>NUCLEOTIDE SEQUENCE</scope>
    <source>
        <strain evidence="8">JCM 30804</strain>
    </source>
</reference>
<accession>A0A917K073</accession>
<keyword evidence="3" id="KW-0175">Coiled coil</keyword>
<dbReference type="SUPFAM" id="SSF111369">
    <property type="entry name" value="HlyD-like secretion proteins"/>
    <property type="match status" value="1"/>
</dbReference>
<evidence type="ECO:0000259" key="7">
    <source>
        <dbReference type="Pfam" id="PF25967"/>
    </source>
</evidence>
<dbReference type="Pfam" id="PF25876">
    <property type="entry name" value="HH_MFP_RND"/>
    <property type="match status" value="1"/>
</dbReference>
<evidence type="ECO:0000259" key="6">
    <source>
        <dbReference type="Pfam" id="PF25944"/>
    </source>
</evidence>
<dbReference type="GO" id="GO:0046677">
    <property type="term" value="P:response to antibiotic"/>
    <property type="evidence" value="ECO:0007669"/>
    <property type="project" value="TreeGrafter"/>
</dbReference>
<evidence type="ECO:0000256" key="3">
    <source>
        <dbReference type="SAM" id="Coils"/>
    </source>
</evidence>
<comment type="caution">
    <text evidence="8">The sequence shown here is derived from an EMBL/GenBank/DDBJ whole genome shotgun (WGS) entry which is preliminary data.</text>
</comment>
<evidence type="ECO:0000256" key="1">
    <source>
        <dbReference type="ARBA" id="ARBA00004519"/>
    </source>
</evidence>
<dbReference type="GO" id="GO:0030313">
    <property type="term" value="C:cell envelope"/>
    <property type="evidence" value="ECO:0007669"/>
    <property type="project" value="UniProtKB-SubCell"/>
</dbReference>
<dbReference type="GO" id="GO:0022857">
    <property type="term" value="F:transmembrane transporter activity"/>
    <property type="evidence" value="ECO:0007669"/>
    <property type="project" value="InterPro"/>
</dbReference>
<feature type="domain" description="Multidrug resistance protein MdtA-like barrel-sandwich hybrid" evidence="5">
    <location>
        <begin position="77"/>
        <end position="217"/>
    </location>
</feature>
<dbReference type="InterPro" id="IPR058625">
    <property type="entry name" value="MdtA-like_BSH"/>
</dbReference>
<dbReference type="Gene3D" id="2.40.30.170">
    <property type="match status" value="1"/>
</dbReference>
<comment type="similarity">
    <text evidence="2">Belongs to the membrane fusion protein (MFP) (TC 8.A.1) family.</text>
</comment>
<dbReference type="Pfam" id="PF25917">
    <property type="entry name" value="BSH_RND"/>
    <property type="match status" value="1"/>
</dbReference>
<dbReference type="NCBIfam" id="TIGR01730">
    <property type="entry name" value="RND_mfp"/>
    <property type="match status" value="1"/>
</dbReference>
<sequence>MFYQHLDFSSPNSFKLTARPRRFCKPLLLIMVIYAIAGCKPEIIIETPKEVIVQQVETATIPIYGEYIGVTKASISVEVRARIDGYVEDKLFIEGSAVNAGDTLYQIDSLPYIAAVNRLKAKLESQRVIYEKTIRDVNRLKPLYEKNAASQLDYDNALSAKAEANANLQASLAELEEEQLELSYTEIKAPISGLVGQSEVDIGALVGSKGQSLLTVVKQVDPIFVSFNMSALDYLNIRRNMTAYKERQADIEGKTVEGFVQISLPDSSDYRYWGDISFTDPSVNPETGTFEVRAVLPNPERELLPGQYTNVRIKLNEIENSIVVPQKAIQIEQGGVYVMIVLPNGRVEQRFIVIEHQTEQGVIVKSGLKSGENIIVEGMHRVRHGQLATPLTIEEYRKLEETRNLEISSQVSLQVEE</sequence>
<dbReference type="Proteomes" id="UP000613743">
    <property type="component" value="Unassembled WGS sequence"/>
</dbReference>
<gene>
    <name evidence="8" type="ORF">GCM10009332_29990</name>
</gene>
<evidence type="ECO:0000256" key="2">
    <source>
        <dbReference type="ARBA" id="ARBA00009477"/>
    </source>
</evidence>
<evidence type="ECO:0000313" key="8">
    <source>
        <dbReference type="EMBL" id="GGI90685.1"/>
    </source>
</evidence>
<dbReference type="InterPro" id="IPR006143">
    <property type="entry name" value="RND_pump_MFP"/>
</dbReference>
<feature type="coiled-coil region" evidence="3">
    <location>
        <begin position="158"/>
        <end position="185"/>
    </location>
</feature>
<dbReference type="InterPro" id="IPR058624">
    <property type="entry name" value="MdtA-like_HH"/>
</dbReference>
<reference evidence="8" key="1">
    <citation type="journal article" date="2014" name="Int. J. Syst. Evol. Microbiol.">
        <title>Complete genome sequence of Corynebacterium casei LMG S-19264T (=DSM 44701T), isolated from a smear-ripened cheese.</title>
        <authorList>
            <consortium name="US DOE Joint Genome Institute (JGI-PGF)"/>
            <person name="Walter F."/>
            <person name="Albersmeier A."/>
            <person name="Kalinowski J."/>
            <person name="Ruckert C."/>
        </authorList>
    </citation>
    <scope>NUCLEOTIDE SEQUENCE</scope>
    <source>
        <strain evidence="8">JCM 30804</strain>
    </source>
</reference>
<dbReference type="Gene3D" id="2.40.420.20">
    <property type="match status" value="1"/>
</dbReference>
<dbReference type="AlphaFoldDB" id="A0A917K073"/>
<evidence type="ECO:0000313" key="9">
    <source>
        <dbReference type="Proteomes" id="UP000613743"/>
    </source>
</evidence>
<feature type="domain" description="Multidrug resistance protein MdtA-like alpha-helical hairpin" evidence="4">
    <location>
        <begin position="117"/>
        <end position="185"/>
    </location>
</feature>
<dbReference type="InterPro" id="IPR058627">
    <property type="entry name" value="MdtA-like_C"/>
</dbReference>
<dbReference type="Pfam" id="PF25967">
    <property type="entry name" value="RND-MFP_C"/>
    <property type="match status" value="1"/>
</dbReference>
<name>A0A917K073_9GAMM</name>
<protein>
    <submittedName>
        <fullName evidence="8">Acriflavin resistance protein</fullName>
    </submittedName>
</protein>
<feature type="domain" description="Multidrug resistance protein MdtA-like beta-barrel" evidence="6">
    <location>
        <begin position="222"/>
        <end position="316"/>
    </location>
</feature>
<dbReference type="Gene3D" id="2.40.50.100">
    <property type="match status" value="1"/>
</dbReference>
<dbReference type="PANTHER" id="PTHR30158">
    <property type="entry name" value="ACRA/E-RELATED COMPONENT OF DRUG EFFLUX TRANSPORTER"/>
    <property type="match status" value="1"/>
</dbReference>
<comment type="subcellular location">
    <subcellularLocation>
        <location evidence="1">Cell inner membrane</location>
        <topology evidence="1">Lipid-anchor</topology>
    </subcellularLocation>
</comment>
<dbReference type="GO" id="GO:0005886">
    <property type="term" value="C:plasma membrane"/>
    <property type="evidence" value="ECO:0007669"/>
    <property type="project" value="TreeGrafter"/>
</dbReference>
<dbReference type="EMBL" id="BMPZ01000011">
    <property type="protein sequence ID" value="GGI90685.1"/>
    <property type="molecule type" value="Genomic_DNA"/>
</dbReference>
<organism evidence="8 9">
    <name type="scientific">Shewanella gelidii</name>
    <dbReference type="NCBI Taxonomy" id="1642821"/>
    <lineage>
        <taxon>Bacteria</taxon>
        <taxon>Pseudomonadati</taxon>
        <taxon>Pseudomonadota</taxon>
        <taxon>Gammaproteobacteria</taxon>
        <taxon>Alteromonadales</taxon>
        <taxon>Shewanellaceae</taxon>
        <taxon>Shewanella</taxon>
    </lineage>
</organism>